<keyword evidence="1" id="KW-0472">Membrane</keyword>
<evidence type="ECO:0008006" key="4">
    <source>
        <dbReference type="Google" id="ProtNLM"/>
    </source>
</evidence>
<sequence>MNKQNQMFFILGIIGVCAILASFFSSGKVQNPVIPVVLFTAGILLILGGWADRRERRKKGKRPK</sequence>
<keyword evidence="1" id="KW-0812">Transmembrane</keyword>
<name>A0ABY4EL08_9BACI</name>
<reference evidence="2 3" key="1">
    <citation type="submission" date="2022-04" db="EMBL/GenBank/DDBJ databases">
        <title>Halobacillus sp. isolated from saltern.</title>
        <authorList>
            <person name="Won M."/>
            <person name="Lee C.-M."/>
            <person name="Woen H.-Y."/>
            <person name="Kwon S.-W."/>
        </authorList>
    </citation>
    <scope>NUCLEOTIDE SEQUENCE [LARGE SCALE GENOMIC DNA]</scope>
    <source>
        <strain evidence="2 3">SSBR10-3</strain>
    </source>
</reference>
<protein>
    <recommendedName>
        <fullName evidence="4">DUF3188 domain-containing protein</fullName>
    </recommendedName>
</protein>
<proteinExistence type="predicted"/>
<evidence type="ECO:0000313" key="2">
    <source>
        <dbReference type="EMBL" id="UOQ44712.1"/>
    </source>
</evidence>
<feature type="transmembrane region" description="Helical" evidence="1">
    <location>
        <begin position="33"/>
        <end position="51"/>
    </location>
</feature>
<keyword evidence="1" id="KW-1133">Transmembrane helix</keyword>
<accession>A0ABY4EL08</accession>
<dbReference type="EMBL" id="CP095073">
    <property type="protein sequence ID" value="UOQ44712.1"/>
    <property type="molecule type" value="Genomic_DNA"/>
</dbReference>
<evidence type="ECO:0000256" key="1">
    <source>
        <dbReference type="SAM" id="Phobius"/>
    </source>
</evidence>
<organism evidence="2 3">
    <name type="scientific">Halobacillus salinarum</name>
    <dbReference type="NCBI Taxonomy" id="2932257"/>
    <lineage>
        <taxon>Bacteria</taxon>
        <taxon>Bacillati</taxon>
        <taxon>Bacillota</taxon>
        <taxon>Bacilli</taxon>
        <taxon>Bacillales</taxon>
        <taxon>Bacillaceae</taxon>
        <taxon>Halobacillus</taxon>
    </lineage>
</organism>
<gene>
    <name evidence="2" type="ORF">MUN89_01745</name>
</gene>
<feature type="transmembrane region" description="Helical" evidence="1">
    <location>
        <begin position="7"/>
        <end position="27"/>
    </location>
</feature>
<dbReference type="Proteomes" id="UP000831787">
    <property type="component" value="Chromosome"/>
</dbReference>
<keyword evidence="3" id="KW-1185">Reference proteome</keyword>
<dbReference type="RefSeq" id="WP_244710889.1">
    <property type="nucleotide sequence ID" value="NZ_CP095073.1"/>
</dbReference>
<evidence type="ECO:0000313" key="3">
    <source>
        <dbReference type="Proteomes" id="UP000831787"/>
    </source>
</evidence>